<protein>
    <submittedName>
        <fullName evidence="1">Uncharacterized protein</fullName>
    </submittedName>
</protein>
<reference evidence="1 2" key="1">
    <citation type="journal article" date="2024" name="G3 (Bethesda)">
        <title>Genome assembly of Hibiscus sabdariffa L. provides insights into metabolisms of medicinal natural products.</title>
        <authorList>
            <person name="Kim T."/>
        </authorList>
    </citation>
    <scope>NUCLEOTIDE SEQUENCE [LARGE SCALE GENOMIC DNA]</scope>
    <source>
        <strain evidence="1">TK-2024</strain>
        <tissue evidence="1">Old leaves</tissue>
    </source>
</reference>
<keyword evidence="2" id="KW-1185">Reference proteome</keyword>
<evidence type="ECO:0000313" key="1">
    <source>
        <dbReference type="EMBL" id="KAK9033708.1"/>
    </source>
</evidence>
<organism evidence="1 2">
    <name type="scientific">Hibiscus sabdariffa</name>
    <name type="common">roselle</name>
    <dbReference type="NCBI Taxonomy" id="183260"/>
    <lineage>
        <taxon>Eukaryota</taxon>
        <taxon>Viridiplantae</taxon>
        <taxon>Streptophyta</taxon>
        <taxon>Embryophyta</taxon>
        <taxon>Tracheophyta</taxon>
        <taxon>Spermatophyta</taxon>
        <taxon>Magnoliopsida</taxon>
        <taxon>eudicotyledons</taxon>
        <taxon>Gunneridae</taxon>
        <taxon>Pentapetalae</taxon>
        <taxon>rosids</taxon>
        <taxon>malvids</taxon>
        <taxon>Malvales</taxon>
        <taxon>Malvaceae</taxon>
        <taxon>Malvoideae</taxon>
        <taxon>Hibiscus</taxon>
    </lineage>
</organism>
<evidence type="ECO:0000313" key="2">
    <source>
        <dbReference type="Proteomes" id="UP001396334"/>
    </source>
</evidence>
<sequence length="135" mass="15166">MLNLAKYLNEDPPVVAVGDGEGEVDDLTAFSITQAWEQGDFLYRNYILNGLHDSLYRVYDVYKTAKALWTALDHKYKAEDAGTKMHMVAKFLNFTMVDSRSIVTQAEELQLIIHGILAEGMTISESFQVAASRKS</sequence>
<dbReference type="Pfam" id="PF14223">
    <property type="entry name" value="Retrotran_gag_2"/>
    <property type="match status" value="1"/>
</dbReference>
<proteinExistence type="predicted"/>
<comment type="caution">
    <text evidence="1">The sequence shown here is derived from an EMBL/GenBank/DDBJ whole genome shotgun (WGS) entry which is preliminary data.</text>
</comment>
<dbReference type="PANTHER" id="PTHR47592">
    <property type="entry name" value="PBF68 PROTEIN"/>
    <property type="match status" value="1"/>
</dbReference>
<name>A0ABR2T881_9ROSI</name>
<gene>
    <name evidence="1" type="ORF">V6N11_049893</name>
</gene>
<dbReference type="PANTHER" id="PTHR47592:SF27">
    <property type="entry name" value="OS08G0421700 PROTEIN"/>
    <property type="match status" value="1"/>
</dbReference>
<dbReference type="Proteomes" id="UP001396334">
    <property type="component" value="Unassembled WGS sequence"/>
</dbReference>
<accession>A0ABR2T881</accession>
<dbReference type="EMBL" id="JBBPBN010000007">
    <property type="protein sequence ID" value="KAK9033708.1"/>
    <property type="molecule type" value="Genomic_DNA"/>
</dbReference>